<gene>
    <name evidence="1" type="ORF">MM415B02695_0008</name>
</gene>
<reference evidence="1" key="1">
    <citation type="submission" date="2020-03" db="EMBL/GenBank/DDBJ databases">
        <title>The deep terrestrial virosphere.</title>
        <authorList>
            <person name="Holmfeldt K."/>
            <person name="Nilsson E."/>
            <person name="Simone D."/>
            <person name="Lopez-Fernandez M."/>
            <person name="Wu X."/>
            <person name="de Brujin I."/>
            <person name="Lundin D."/>
            <person name="Andersson A."/>
            <person name="Bertilsson S."/>
            <person name="Dopson M."/>
        </authorList>
    </citation>
    <scope>NUCLEOTIDE SEQUENCE</scope>
    <source>
        <strain evidence="1">MM415B02695</strain>
    </source>
</reference>
<name>A0A6M3L2D1_9ZZZZ</name>
<dbReference type="EMBL" id="MT142802">
    <property type="protein sequence ID" value="QJA88753.1"/>
    <property type="molecule type" value="Genomic_DNA"/>
</dbReference>
<organism evidence="1">
    <name type="scientific">viral metagenome</name>
    <dbReference type="NCBI Taxonomy" id="1070528"/>
    <lineage>
        <taxon>unclassified sequences</taxon>
        <taxon>metagenomes</taxon>
        <taxon>organismal metagenomes</taxon>
    </lineage>
</organism>
<protein>
    <submittedName>
        <fullName evidence="1">Uncharacterized protein</fullName>
    </submittedName>
</protein>
<sequence length="78" mass="9148">MTKITRTPGKPKNYNLRDVRIGKTIFINKRTNIRWLCVGKIFEDDFVGVSLISEDRKIIKRIKLSSLKQLYHRENGDA</sequence>
<evidence type="ECO:0000313" key="1">
    <source>
        <dbReference type="EMBL" id="QJA88753.1"/>
    </source>
</evidence>
<proteinExistence type="predicted"/>
<dbReference type="AlphaFoldDB" id="A0A6M3L2D1"/>
<accession>A0A6M3L2D1</accession>